<protein>
    <submittedName>
        <fullName evidence="1">Uncharacterized protein</fullName>
    </submittedName>
</protein>
<accession>A0ACC1N6W2</accession>
<proteinExistence type="predicted"/>
<dbReference type="Proteomes" id="UP001143910">
    <property type="component" value="Unassembled WGS sequence"/>
</dbReference>
<gene>
    <name evidence="1" type="ORF">NQ176_g6172</name>
</gene>
<dbReference type="EMBL" id="JANJQO010000859">
    <property type="protein sequence ID" value="KAJ2974216.1"/>
    <property type="molecule type" value="Genomic_DNA"/>
</dbReference>
<sequence length="303" mass="31745">MAQFEASKLFSVKGLVAVIIGAGSGLGRTMALALDANGASKVFIIGRRENKLQETADLAVNGSVIPITGDISSKPSLQAAYNQIAEKTDFIDLLVISSGIAASPATPPPKPDGSEHSLLELQKYLWDDSADEFSNVLHVNVTGTYFAAVAFLPLLNAANQRHPAPVTGVLSPPRPQIIIMSSIASYLRVGIGGYAYHTSKAAVNMLIKMLSTSLANYKIRVNGIAAGPYYSEMTADLFDLRGITGQGVSEGSVPREFIPLTRTGSPEDMAGIILWMAGSAGGFLNGTIVITDGGRLGVHPSSA</sequence>
<evidence type="ECO:0000313" key="1">
    <source>
        <dbReference type="EMBL" id="KAJ2974216.1"/>
    </source>
</evidence>
<keyword evidence="2" id="KW-1185">Reference proteome</keyword>
<evidence type="ECO:0000313" key="2">
    <source>
        <dbReference type="Proteomes" id="UP001143910"/>
    </source>
</evidence>
<organism evidence="1 2">
    <name type="scientific">Zarea fungicola</name>
    <dbReference type="NCBI Taxonomy" id="93591"/>
    <lineage>
        <taxon>Eukaryota</taxon>
        <taxon>Fungi</taxon>
        <taxon>Dikarya</taxon>
        <taxon>Ascomycota</taxon>
        <taxon>Pezizomycotina</taxon>
        <taxon>Sordariomycetes</taxon>
        <taxon>Hypocreomycetidae</taxon>
        <taxon>Hypocreales</taxon>
        <taxon>Cordycipitaceae</taxon>
        <taxon>Zarea</taxon>
    </lineage>
</organism>
<reference evidence="1" key="1">
    <citation type="submission" date="2022-08" db="EMBL/GenBank/DDBJ databases">
        <title>Genome Sequence of Lecanicillium fungicola.</title>
        <authorList>
            <person name="Buettner E."/>
        </authorList>
    </citation>
    <scope>NUCLEOTIDE SEQUENCE</scope>
    <source>
        <strain evidence="1">Babe33</strain>
    </source>
</reference>
<name>A0ACC1N6W2_9HYPO</name>
<comment type="caution">
    <text evidence="1">The sequence shown here is derived from an EMBL/GenBank/DDBJ whole genome shotgun (WGS) entry which is preliminary data.</text>
</comment>